<accession>A0A7S2TXV4</accession>
<proteinExistence type="predicted"/>
<feature type="compositionally biased region" description="Low complexity" evidence="1">
    <location>
        <begin position="150"/>
        <end position="166"/>
    </location>
</feature>
<dbReference type="EMBL" id="HBHP01024549">
    <property type="protein sequence ID" value="CAD9771220.1"/>
    <property type="molecule type" value="Transcribed_RNA"/>
</dbReference>
<name>A0A7S2TXV4_9EUKA</name>
<reference evidence="2" key="1">
    <citation type="submission" date="2021-01" db="EMBL/GenBank/DDBJ databases">
        <authorList>
            <person name="Corre E."/>
            <person name="Pelletier E."/>
            <person name="Niang G."/>
            <person name="Scheremetjew M."/>
            <person name="Finn R."/>
            <person name="Kale V."/>
            <person name="Holt S."/>
            <person name="Cochrane G."/>
            <person name="Meng A."/>
            <person name="Brown T."/>
            <person name="Cohen L."/>
        </authorList>
    </citation>
    <scope>NUCLEOTIDE SEQUENCE</scope>
    <source>
        <strain evidence="2">CCMP622</strain>
    </source>
</reference>
<feature type="region of interest" description="Disordered" evidence="1">
    <location>
        <begin position="132"/>
        <end position="189"/>
    </location>
</feature>
<feature type="compositionally biased region" description="Acidic residues" evidence="1">
    <location>
        <begin position="231"/>
        <end position="263"/>
    </location>
</feature>
<dbReference type="AlphaFoldDB" id="A0A7S2TXV4"/>
<evidence type="ECO:0000256" key="1">
    <source>
        <dbReference type="SAM" id="MobiDB-lite"/>
    </source>
</evidence>
<protein>
    <submittedName>
        <fullName evidence="2">Uncharacterized protein</fullName>
    </submittedName>
</protein>
<feature type="region of interest" description="Disordered" evidence="1">
    <location>
        <begin position="226"/>
        <end position="306"/>
    </location>
</feature>
<sequence length="306" mass="34949">MVHFLLVPYFFASCTGKNRKVKFHQCSVYRDQPEKLFKALKFLNKNAFEDEFKNVDRGWLVELLYLRVCENVLLVINDSLMHMGKPRVQVKRFWLKKPQGRHPGVFNLKKLLKKLYHVTGIILLARDTGGAEKRKKRHKKRGGDSSDTKANNSATVEETTTVTSSNYVIGDQKHPKSSDEGLTSDYEESSVVVEAKGGSLAEIIETQPEPEPEKKFVEKVPKSILKKAAEISDDPGEFGNDSDDKDDDDAGEDDDAEDDDLDILEFKDDDVNSDATLDSEERRMWDTDIKHREKDDEDEEEDPFAF</sequence>
<evidence type="ECO:0000313" key="2">
    <source>
        <dbReference type="EMBL" id="CAD9771220.1"/>
    </source>
</evidence>
<gene>
    <name evidence="2" type="ORF">LSP00402_LOCUS15210</name>
</gene>
<feature type="compositionally biased region" description="Basic and acidic residues" evidence="1">
    <location>
        <begin position="279"/>
        <end position="294"/>
    </location>
</feature>
<feature type="compositionally biased region" description="Acidic residues" evidence="1">
    <location>
        <begin position="295"/>
        <end position="306"/>
    </location>
</feature>
<organism evidence="2">
    <name type="scientific">Lotharella oceanica</name>
    <dbReference type="NCBI Taxonomy" id="641309"/>
    <lineage>
        <taxon>Eukaryota</taxon>
        <taxon>Sar</taxon>
        <taxon>Rhizaria</taxon>
        <taxon>Cercozoa</taxon>
        <taxon>Chlorarachniophyceae</taxon>
        <taxon>Lotharella</taxon>
    </lineage>
</organism>